<name>A0A1I6FJE6_9PSEU</name>
<sequence length="175" mass="18596">MRATGYVLGALAVVTGLALARDMAGAAAIPGTPTPLSIESMRVLADDGCKRPPGFRLNTLQRLHGIVLEVGVTDSQFVVCTVDPQSQGTSTAEVGPPGAEYFAGRLGLVGDDWTVEVGRVGPEVAALEFVLPSGEIFKAELYGETYLCRIPHHHVRIVRVRAYDAGGRLLREADI</sequence>
<evidence type="ECO:0000313" key="2">
    <source>
        <dbReference type="EMBL" id="SFR30063.1"/>
    </source>
</evidence>
<dbReference type="Proteomes" id="UP000198583">
    <property type="component" value="Unassembled WGS sequence"/>
</dbReference>
<evidence type="ECO:0000256" key="1">
    <source>
        <dbReference type="SAM" id="SignalP"/>
    </source>
</evidence>
<organism evidence="2 3">
    <name type="scientific">Lentzea waywayandensis</name>
    <dbReference type="NCBI Taxonomy" id="84724"/>
    <lineage>
        <taxon>Bacteria</taxon>
        <taxon>Bacillati</taxon>
        <taxon>Actinomycetota</taxon>
        <taxon>Actinomycetes</taxon>
        <taxon>Pseudonocardiales</taxon>
        <taxon>Pseudonocardiaceae</taxon>
        <taxon>Lentzea</taxon>
    </lineage>
</organism>
<keyword evidence="1" id="KW-0732">Signal</keyword>
<keyword evidence="3" id="KW-1185">Reference proteome</keyword>
<feature type="signal peptide" evidence="1">
    <location>
        <begin position="1"/>
        <end position="20"/>
    </location>
</feature>
<reference evidence="3" key="1">
    <citation type="submission" date="2016-10" db="EMBL/GenBank/DDBJ databases">
        <authorList>
            <person name="Varghese N."/>
            <person name="Submissions S."/>
        </authorList>
    </citation>
    <scope>NUCLEOTIDE SEQUENCE [LARGE SCALE GENOMIC DNA]</scope>
    <source>
        <strain evidence="3">DSM 44232</strain>
    </source>
</reference>
<dbReference type="AlphaFoldDB" id="A0A1I6FJE6"/>
<dbReference type="STRING" id="84724.SAMN04488564_12652"/>
<evidence type="ECO:0000313" key="3">
    <source>
        <dbReference type="Proteomes" id="UP000198583"/>
    </source>
</evidence>
<protein>
    <submittedName>
        <fullName evidence="2">Uncharacterized protein</fullName>
    </submittedName>
</protein>
<dbReference type="RefSeq" id="WP_093606425.1">
    <property type="nucleotide sequence ID" value="NZ_FOYL01000026.1"/>
</dbReference>
<dbReference type="OrthoDB" id="3690955at2"/>
<accession>A0A1I6FJE6</accession>
<gene>
    <name evidence="2" type="ORF">SAMN04488564_12652</name>
</gene>
<proteinExistence type="predicted"/>
<feature type="chain" id="PRO_5038421853" evidence="1">
    <location>
        <begin position="21"/>
        <end position="175"/>
    </location>
</feature>
<dbReference type="EMBL" id="FOYL01000026">
    <property type="protein sequence ID" value="SFR30063.1"/>
    <property type="molecule type" value="Genomic_DNA"/>
</dbReference>